<evidence type="ECO:0000313" key="2">
    <source>
        <dbReference type="EMBL" id="ACU03140.1"/>
    </source>
</evidence>
<dbReference type="InterPro" id="IPR018490">
    <property type="entry name" value="cNMP-bd_dom_sf"/>
</dbReference>
<dbReference type="STRING" id="485917.Phep_0918"/>
<evidence type="ECO:0000256" key="1">
    <source>
        <dbReference type="SAM" id="Coils"/>
    </source>
</evidence>
<protein>
    <recommendedName>
        <fullName evidence="4">Crp/Fnr family transcriptional regulator</fullName>
    </recommendedName>
</protein>
<evidence type="ECO:0008006" key="4">
    <source>
        <dbReference type="Google" id="ProtNLM"/>
    </source>
</evidence>
<dbReference type="HOGENOM" id="CLU_1325302_0_0_10"/>
<keyword evidence="1" id="KW-0175">Coiled coil</keyword>
<dbReference type="EMBL" id="CP001681">
    <property type="protein sequence ID" value="ACU03140.1"/>
    <property type="molecule type" value="Genomic_DNA"/>
</dbReference>
<organism evidence="2 3">
    <name type="scientific">Pedobacter heparinus (strain ATCC 13125 / DSM 2366 / CIP 104194 / JCM 7457 / NBRC 12017 / NCIMB 9290 / NRRL B-14731 / HIM 762-3)</name>
    <dbReference type="NCBI Taxonomy" id="485917"/>
    <lineage>
        <taxon>Bacteria</taxon>
        <taxon>Pseudomonadati</taxon>
        <taxon>Bacteroidota</taxon>
        <taxon>Sphingobacteriia</taxon>
        <taxon>Sphingobacteriales</taxon>
        <taxon>Sphingobacteriaceae</taxon>
        <taxon>Pedobacter</taxon>
    </lineage>
</organism>
<name>C6Y2S7_PEDHD</name>
<dbReference type="AlphaFoldDB" id="C6Y2S7"/>
<reference evidence="2 3" key="1">
    <citation type="journal article" date="2009" name="Stand. Genomic Sci.">
        <title>Complete genome sequence of Pedobacter heparinus type strain (HIM 762-3).</title>
        <authorList>
            <person name="Han C."/>
            <person name="Spring S."/>
            <person name="Lapidus A."/>
            <person name="Del Rio T.G."/>
            <person name="Tice H."/>
            <person name="Copeland A."/>
            <person name="Cheng J.F."/>
            <person name="Lucas S."/>
            <person name="Chen F."/>
            <person name="Nolan M."/>
            <person name="Bruce D."/>
            <person name="Goodwin L."/>
            <person name="Pitluck S."/>
            <person name="Ivanova N."/>
            <person name="Mavromatis K."/>
            <person name="Mikhailova N."/>
            <person name="Pati A."/>
            <person name="Chen A."/>
            <person name="Palaniappan K."/>
            <person name="Land M."/>
            <person name="Hauser L."/>
            <person name="Chang Y.J."/>
            <person name="Jeffries C.C."/>
            <person name="Saunders E."/>
            <person name="Chertkov O."/>
            <person name="Brettin T."/>
            <person name="Goker M."/>
            <person name="Rohde M."/>
            <person name="Bristow J."/>
            <person name="Eisen J.A."/>
            <person name="Markowitz V."/>
            <person name="Hugenholtz P."/>
            <person name="Kyrpides N.C."/>
            <person name="Klenk H.P."/>
            <person name="Detter J.C."/>
        </authorList>
    </citation>
    <scope>NUCLEOTIDE SEQUENCE [LARGE SCALE GENOMIC DNA]</scope>
    <source>
        <strain evidence="3">ATCC 13125 / DSM 2366 / CIP 104194 / JCM 7457 / NBRC 12017 / NCIMB 9290 / NRRL B-14731 / HIM 762-3</strain>
    </source>
</reference>
<gene>
    <name evidence="2" type="ordered locus">Phep_0918</name>
</gene>
<dbReference type="Proteomes" id="UP000000852">
    <property type="component" value="Chromosome"/>
</dbReference>
<dbReference type="InterPro" id="IPR014710">
    <property type="entry name" value="RmlC-like_jellyroll"/>
</dbReference>
<dbReference type="eggNOG" id="COG0664">
    <property type="taxonomic scope" value="Bacteria"/>
</dbReference>
<dbReference type="KEGG" id="phe:Phep_0918"/>
<evidence type="ECO:0000313" key="3">
    <source>
        <dbReference type="Proteomes" id="UP000000852"/>
    </source>
</evidence>
<proteinExistence type="predicted"/>
<accession>C6Y2S7</accession>
<dbReference type="SUPFAM" id="SSF51206">
    <property type="entry name" value="cAMP-binding domain-like"/>
    <property type="match status" value="1"/>
</dbReference>
<feature type="coiled-coil region" evidence="1">
    <location>
        <begin position="141"/>
        <end position="168"/>
    </location>
</feature>
<dbReference type="Gene3D" id="2.60.120.10">
    <property type="entry name" value="Jelly Rolls"/>
    <property type="match status" value="1"/>
</dbReference>
<keyword evidence="3" id="KW-1185">Reference proteome</keyword>
<sequence>MNKRPFKLTEAQMTAWKQEVVDYLRSLLDNPLLLGKLSVVLMNSLRPHFKRKGYMLLQPDMLMTEAHYLRKGLIKLYSIDAQTGEEKIRFIWKAGSIVVLLEAFRERLVNEVLYIELIEDCELVSISNFCMDDIYEGHTVAYKLTEKIRAAEMARKDLQTEILQMVDKKQRYCVFKGKFPEFFVDGEWRLSNKEICSFTGITKSTLIDARLLCPDTPKNT</sequence>
<dbReference type="RefSeq" id="WP_012781084.1">
    <property type="nucleotide sequence ID" value="NC_013061.1"/>
</dbReference>